<dbReference type="EMBL" id="JADJNC010000054">
    <property type="protein sequence ID" value="MBK7424837.1"/>
    <property type="molecule type" value="Genomic_DNA"/>
</dbReference>
<protein>
    <submittedName>
        <fullName evidence="1">Uncharacterized protein</fullName>
    </submittedName>
</protein>
<gene>
    <name evidence="1" type="ORF">IPJ48_18140</name>
</gene>
<dbReference type="AlphaFoldDB" id="A0A9D7FA21"/>
<accession>A0A9D7FA21</accession>
<reference evidence="1" key="1">
    <citation type="submission" date="2020-10" db="EMBL/GenBank/DDBJ databases">
        <title>Connecting structure to function with the recovery of over 1000 high-quality activated sludge metagenome-assembled genomes encoding full-length rRNA genes using long-read sequencing.</title>
        <authorList>
            <person name="Singleton C.M."/>
            <person name="Petriglieri F."/>
            <person name="Kristensen J.M."/>
            <person name="Kirkegaard R.H."/>
            <person name="Michaelsen T.Y."/>
            <person name="Andersen M.H."/>
            <person name="Karst S.M."/>
            <person name="Dueholm M.S."/>
            <person name="Nielsen P.H."/>
            <person name="Albertsen M."/>
        </authorList>
    </citation>
    <scope>NUCLEOTIDE SEQUENCE</scope>
    <source>
        <strain evidence="1">EsbW_18-Q3-R4-48_MAXAC.044</strain>
    </source>
</reference>
<proteinExistence type="predicted"/>
<dbReference type="Proteomes" id="UP000886602">
    <property type="component" value="Unassembled WGS sequence"/>
</dbReference>
<sequence length="297" mass="34356">MQEGFHAALFQFAPIRSCPIHHCRLHNACPHCQSKIPYRLDPSFAAHPFACPHCAFSVLADPTALARQSHDTAAHETMMAWQRFLATYVHWFRRYQRLNENGTGLGFIGALQDLLDEPPPIPMLWMPMITNFSAQPGKIDAPTNLTKPTFSRLLWPHFWKKNFLSLYHRYQHFLVQLQALTSPRQRQVTHWWRRSWEGAVNRSCDATTMLEFPPFGISEWLSFSILPSQQLLSDALLQYLTFRFEHDLRTTWQAWHDVLEHVENDACSALHPYLVPPRACWLSIPIIEPGSTALGFS</sequence>
<comment type="caution">
    <text evidence="1">The sequence shown here is derived from an EMBL/GenBank/DDBJ whole genome shotgun (WGS) entry which is preliminary data.</text>
</comment>
<organism evidence="1 2">
    <name type="scientific">Candidatus Propionivibrio dominans</name>
    <dbReference type="NCBI Taxonomy" id="2954373"/>
    <lineage>
        <taxon>Bacteria</taxon>
        <taxon>Pseudomonadati</taxon>
        <taxon>Pseudomonadota</taxon>
        <taxon>Betaproteobacteria</taxon>
        <taxon>Rhodocyclales</taxon>
        <taxon>Rhodocyclaceae</taxon>
        <taxon>Propionivibrio</taxon>
    </lineage>
</organism>
<evidence type="ECO:0000313" key="2">
    <source>
        <dbReference type="Proteomes" id="UP000886602"/>
    </source>
</evidence>
<evidence type="ECO:0000313" key="1">
    <source>
        <dbReference type="EMBL" id="MBK7424837.1"/>
    </source>
</evidence>
<name>A0A9D7FA21_9RHOO</name>